<feature type="domain" description="Sugar-binding" evidence="5">
    <location>
        <begin position="65"/>
        <end position="324"/>
    </location>
</feature>
<reference evidence="6 7" key="1">
    <citation type="submission" date="2011-06" db="EMBL/GenBank/DDBJ databases">
        <authorList>
            <person name="Muzny D."/>
            <person name="Qin X."/>
            <person name="Deng J."/>
            <person name="Jiang H."/>
            <person name="Liu Y."/>
            <person name="Qu J."/>
            <person name="Song X.-Z."/>
            <person name="Zhang L."/>
            <person name="Thornton R."/>
            <person name="Coyle M."/>
            <person name="Francisco L."/>
            <person name="Jackson L."/>
            <person name="Javaid M."/>
            <person name="Korchina V."/>
            <person name="Kovar C."/>
            <person name="Mata R."/>
            <person name="Mathew T."/>
            <person name="Ngo R."/>
            <person name="Nguyen L."/>
            <person name="Nguyen N."/>
            <person name="Okwuonu G."/>
            <person name="Ongeri F."/>
            <person name="Pham C."/>
            <person name="Simmons D."/>
            <person name="Wilczek-Boney K."/>
            <person name="Hale W."/>
            <person name="Jakkamsetti A."/>
            <person name="Pham P."/>
            <person name="Ruth R."/>
            <person name="San Lucas F."/>
            <person name="Warren J."/>
            <person name="Zhang J."/>
            <person name="Zhao Z."/>
            <person name="Zhou C."/>
            <person name="Zhu D."/>
            <person name="Lee S."/>
            <person name="Bess C."/>
            <person name="Blankenburg K."/>
            <person name="Forbes L."/>
            <person name="Fu Q."/>
            <person name="Gubbala S."/>
            <person name="Hirani K."/>
            <person name="Jayaseelan J.C."/>
            <person name="Lara F."/>
            <person name="Munidasa M."/>
            <person name="Palculict T."/>
            <person name="Patil S."/>
            <person name="Pu L.-L."/>
            <person name="Saada N."/>
            <person name="Tang L."/>
            <person name="Weissenberger G."/>
            <person name="Zhu Y."/>
            <person name="Hemphill L."/>
            <person name="Shang Y."/>
            <person name="Youmans B."/>
            <person name="Ayvaz T."/>
            <person name="Ross M."/>
            <person name="Santibanez J."/>
            <person name="Aqrawi P."/>
            <person name="Gross S."/>
            <person name="Joshi V."/>
            <person name="Fowler G."/>
            <person name="Nazareth L."/>
            <person name="Reid J."/>
            <person name="Worley K."/>
            <person name="Petrosino J."/>
            <person name="Highlander S."/>
            <person name="Gibbs R."/>
        </authorList>
    </citation>
    <scope>NUCLEOTIDE SEQUENCE [LARGE SCALE GENOMIC DNA]</scope>
    <source>
        <strain evidence="6 7">ATCC 25577</strain>
    </source>
</reference>
<dbReference type="HOGENOM" id="CLU_054506_0_1_11"/>
<gene>
    <name evidence="6" type="ORF">HMPREF9153_1020</name>
</gene>
<evidence type="ECO:0000256" key="4">
    <source>
        <dbReference type="ARBA" id="ARBA00023163"/>
    </source>
</evidence>
<dbReference type="Pfam" id="PF04198">
    <property type="entry name" value="Sugar-bind"/>
    <property type="match status" value="1"/>
</dbReference>
<dbReference type="InterPro" id="IPR036388">
    <property type="entry name" value="WH-like_DNA-bd_sf"/>
</dbReference>
<dbReference type="InterPro" id="IPR051054">
    <property type="entry name" value="SorC_transcr_regulators"/>
</dbReference>
<keyword evidence="4" id="KW-0804">Transcription</keyword>
<organism evidence="6 7">
    <name type="scientific">Cutibacterium avidum ATCC 25577</name>
    <dbReference type="NCBI Taxonomy" id="997355"/>
    <lineage>
        <taxon>Bacteria</taxon>
        <taxon>Bacillati</taxon>
        <taxon>Actinomycetota</taxon>
        <taxon>Actinomycetes</taxon>
        <taxon>Propionibacteriales</taxon>
        <taxon>Propionibacteriaceae</taxon>
        <taxon>Cutibacterium</taxon>
    </lineage>
</organism>
<proteinExistence type="inferred from homology"/>
<name>G4CWW3_9ACTN</name>
<sequence>MTMSNRRRASQDEEMLHVAEMYYFQQMTHAAIAQRLSMSRWTVGRILEEARRTGMVKITIDHPLARHHRLETELVETFGLQTAVVVPVQASDELTLDLVTRMAAQRLSEWRPQPQVVAVSWGRTTAHLAQHLGSGWDPDVVVAQTNGGVAVTRNDLVGRSVVRMAELGPGRSLTLQAPTIVGSADLGEMLRKDASVSRPLEAAHKADLLVYSPGAVSTDSILVTAGHVTKDGIEELRRKGASADIMSHYVDVHGEVVDEELDSRTISVDLDCVRVAGDNHNPSRPRRVLAVASGVEKAEAVETVLQGGLCTDLVVDAHAAEQALQ</sequence>
<dbReference type="GO" id="GO:0030246">
    <property type="term" value="F:carbohydrate binding"/>
    <property type="evidence" value="ECO:0007669"/>
    <property type="project" value="InterPro"/>
</dbReference>
<dbReference type="EMBL" id="AGBA01000012">
    <property type="protein sequence ID" value="EGY78101.1"/>
    <property type="molecule type" value="Genomic_DNA"/>
</dbReference>
<evidence type="ECO:0000256" key="3">
    <source>
        <dbReference type="ARBA" id="ARBA00023125"/>
    </source>
</evidence>
<dbReference type="Gene3D" id="1.10.10.10">
    <property type="entry name" value="Winged helix-like DNA-binding domain superfamily/Winged helix DNA-binding domain"/>
    <property type="match status" value="1"/>
</dbReference>
<evidence type="ECO:0000313" key="7">
    <source>
        <dbReference type="Proteomes" id="UP000005332"/>
    </source>
</evidence>
<keyword evidence="2" id="KW-0805">Transcription regulation</keyword>
<dbReference type="PANTHER" id="PTHR34294:SF1">
    <property type="entry name" value="TRANSCRIPTIONAL REGULATOR LSRR"/>
    <property type="match status" value="1"/>
</dbReference>
<protein>
    <submittedName>
        <fullName evidence="6">Sugar-binding family transcriptional regulator</fullName>
    </submittedName>
</protein>
<dbReference type="SUPFAM" id="SSF100950">
    <property type="entry name" value="NagB/RpiA/CoA transferase-like"/>
    <property type="match status" value="1"/>
</dbReference>
<dbReference type="InterPro" id="IPR037171">
    <property type="entry name" value="NagB/RpiA_transferase-like"/>
</dbReference>
<dbReference type="PANTHER" id="PTHR34294">
    <property type="entry name" value="TRANSCRIPTIONAL REGULATOR-RELATED"/>
    <property type="match status" value="1"/>
</dbReference>
<dbReference type="Gene3D" id="3.40.50.1360">
    <property type="match status" value="1"/>
</dbReference>
<dbReference type="InterPro" id="IPR007324">
    <property type="entry name" value="Sugar-bd_dom_put"/>
</dbReference>
<keyword evidence="7" id="KW-1185">Reference proteome</keyword>
<evidence type="ECO:0000313" key="6">
    <source>
        <dbReference type="EMBL" id="EGY78101.1"/>
    </source>
</evidence>
<accession>G4CWW3</accession>
<evidence type="ECO:0000256" key="1">
    <source>
        <dbReference type="ARBA" id="ARBA00010466"/>
    </source>
</evidence>
<comment type="caution">
    <text evidence="6">The sequence shown here is derived from an EMBL/GenBank/DDBJ whole genome shotgun (WGS) entry which is preliminary data.</text>
</comment>
<dbReference type="PATRIC" id="fig|997355.3.peg.999"/>
<evidence type="ECO:0000259" key="5">
    <source>
        <dbReference type="Pfam" id="PF04198"/>
    </source>
</evidence>
<keyword evidence="3" id="KW-0238">DNA-binding</keyword>
<evidence type="ECO:0000256" key="2">
    <source>
        <dbReference type="ARBA" id="ARBA00023015"/>
    </source>
</evidence>
<dbReference type="GO" id="GO:0003677">
    <property type="term" value="F:DNA binding"/>
    <property type="evidence" value="ECO:0007669"/>
    <property type="project" value="UniProtKB-KW"/>
</dbReference>
<dbReference type="Proteomes" id="UP000005332">
    <property type="component" value="Unassembled WGS sequence"/>
</dbReference>
<comment type="similarity">
    <text evidence="1">Belongs to the SorC transcriptional regulatory family.</text>
</comment>
<dbReference type="AlphaFoldDB" id="G4CWW3"/>